<dbReference type="PANTHER" id="PTHR33713:SF11">
    <property type="entry name" value="PREVENT-HOST-DEATH FAMILY PROTEIN"/>
    <property type="match status" value="1"/>
</dbReference>
<dbReference type="NCBIfam" id="TIGR01552">
    <property type="entry name" value="phd_fam"/>
    <property type="match status" value="1"/>
</dbReference>
<dbReference type="InterPro" id="IPR006442">
    <property type="entry name" value="Antitoxin_Phd/YefM"/>
</dbReference>
<protein>
    <recommendedName>
        <fullName evidence="2">Antitoxin</fullName>
    </recommendedName>
</protein>
<dbReference type="PANTHER" id="PTHR33713">
    <property type="entry name" value="ANTITOXIN YAFN-RELATED"/>
    <property type="match status" value="1"/>
</dbReference>
<dbReference type="Pfam" id="PF02604">
    <property type="entry name" value="PhdYeFM_antitox"/>
    <property type="match status" value="1"/>
</dbReference>
<accession>A0ABW2R4G7</accession>
<gene>
    <name evidence="3" type="ORF">ACFQNF_20200</name>
</gene>
<comment type="function">
    <text evidence="2">Antitoxin component of a type II toxin-antitoxin (TA) system.</text>
</comment>
<dbReference type="Gene3D" id="3.40.1620.10">
    <property type="entry name" value="YefM-like domain"/>
    <property type="match status" value="1"/>
</dbReference>
<sequence length="91" mass="9833">MRYSSQVKPISYLKANAAEVLANLAEQRQPLVITQNGEAKAVLQDVASFEETQETLALLKILALGNQDVAANKITPVADVVARLRAKRAST</sequence>
<keyword evidence="4" id="KW-1185">Reference proteome</keyword>
<dbReference type="InterPro" id="IPR036165">
    <property type="entry name" value="YefM-like_sf"/>
</dbReference>
<reference evidence="4" key="1">
    <citation type="journal article" date="2019" name="Int. J. Syst. Evol. Microbiol.">
        <title>The Global Catalogue of Microorganisms (GCM) 10K type strain sequencing project: providing services to taxonomists for standard genome sequencing and annotation.</title>
        <authorList>
            <consortium name="The Broad Institute Genomics Platform"/>
            <consortium name="The Broad Institute Genome Sequencing Center for Infectious Disease"/>
            <person name="Wu L."/>
            <person name="Ma J."/>
        </authorList>
    </citation>
    <scope>NUCLEOTIDE SEQUENCE [LARGE SCALE GENOMIC DNA]</scope>
    <source>
        <strain evidence="4">CCUG 62945</strain>
    </source>
</reference>
<comment type="caution">
    <text evidence="3">The sequence shown here is derived from an EMBL/GenBank/DDBJ whole genome shotgun (WGS) entry which is preliminary data.</text>
</comment>
<evidence type="ECO:0000256" key="2">
    <source>
        <dbReference type="RuleBase" id="RU362080"/>
    </source>
</evidence>
<comment type="similarity">
    <text evidence="1 2">Belongs to the phD/YefM antitoxin family.</text>
</comment>
<evidence type="ECO:0000313" key="3">
    <source>
        <dbReference type="EMBL" id="MFC7422184.1"/>
    </source>
</evidence>
<dbReference type="RefSeq" id="WP_380190099.1">
    <property type="nucleotide sequence ID" value="NZ_JBHTBQ010000046.1"/>
</dbReference>
<proteinExistence type="inferred from homology"/>
<evidence type="ECO:0000256" key="1">
    <source>
        <dbReference type="ARBA" id="ARBA00009981"/>
    </source>
</evidence>
<dbReference type="SUPFAM" id="SSF143120">
    <property type="entry name" value="YefM-like"/>
    <property type="match status" value="1"/>
</dbReference>
<dbReference type="EMBL" id="JBHTBQ010000046">
    <property type="protein sequence ID" value="MFC7422184.1"/>
    <property type="molecule type" value="Genomic_DNA"/>
</dbReference>
<dbReference type="InterPro" id="IPR051405">
    <property type="entry name" value="phD/YefM_antitoxin"/>
</dbReference>
<organism evidence="3 4">
    <name type="scientific">Iodobacter arcticus</name>
    <dbReference type="NCBI Taxonomy" id="590593"/>
    <lineage>
        <taxon>Bacteria</taxon>
        <taxon>Pseudomonadati</taxon>
        <taxon>Pseudomonadota</taxon>
        <taxon>Betaproteobacteria</taxon>
        <taxon>Neisseriales</taxon>
        <taxon>Chitinibacteraceae</taxon>
        <taxon>Iodobacter</taxon>
    </lineage>
</organism>
<evidence type="ECO:0000313" key="4">
    <source>
        <dbReference type="Proteomes" id="UP001596473"/>
    </source>
</evidence>
<dbReference type="Proteomes" id="UP001596473">
    <property type="component" value="Unassembled WGS sequence"/>
</dbReference>
<name>A0ABW2R4G7_9NEIS</name>